<evidence type="ECO:0000256" key="4">
    <source>
        <dbReference type="ARBA" id="ARBA00022679"/>
    </source>
</evidence>
<dbReference type="GO" id="GO:0005886">
    <property type="term" value="C:plasma membrane"/>
    <property type="evidence" value="ECO:0007669"/>
    <property type="project" value="TreeGrafter"/>
</dbReference>
<dbReference type="EMBL" id="CAFAAV010000097">
    <property type="protein sequence ID" value="CAB4820875.1"/>
    <property type="molecule type" value="Genomic_DNA"/>
</dbReference>
<name>A0A6J6ZJ92_9ZZZZ</name>
<dbReference type="PANTHER" id="PTHR31650:SF1">
    <property type="entry name" value="WAX ESTER SYNTHASE_DIACYLGLYCEROL ACYLTRANSFERASE 4-RELATED"/>
    <property type="match status" value="1"/>
</dbReference>
<evidence type="ECO:0000313" key="12">
    <source>
        <dbReference type="EMBL" id="CAB4948761.1"/>
    </source>
</evidence>
<dbReference type="InterPro" id="IPR045034">
    <property type="entry name" value="O-acyltransferase_WSD1-like"/>
</dbReference>
<dbReference type="InterPro" id="IPR004255">
    <property type="entry name" value="O-acyltransferase_WSD1_N"/>
</dbReference>
<evidence type="ECO:0000259" key="7">
    <source>
        <dbReference type="Pfam" id="PF03007"/>
    </source>
</evidence>
<comment type="pathway">
    <text evidence="2">Lipid metabolism.</text>
</comment>
<gene>
    <name evidence="10" type="ORF">UFOPK2656_02706</name>
    <name evidence="11" type="ORF">UFOPK3099_01375</name>
    <name evidence="12" type="ORF">UFOPK3651_02700</name>
    <name evidence="13" type="ORF">UFOPK3931_01411</name>
    <name evidence="9" type="ORF">UFOPK4189_02848</name>
</gene>
<evidence type="ECO:0000256" key="5">
    <source>
        <dbReference type="ARBA" id="ARBA00023315"/>
    </source>
</evidence>
<evidence type="ECO:0000313" key="11">
    <source>
        <dbReference type="EMBL" id="CAB4820875.1"/>
    </source>
</evidence>
<dbReference type="GO" id="GO:0019432">
    <property type="term" value="P:triglyceride biosynthetic process"/>
    <property type="evidence" value="ECO:0007669"/>
    <property type="project" value="UniProtKB-UniPathway"/>
</dbReference>
<dbReference type="GO" id="GO:0001666">
    <property type="term" value="P:response to hypoxia"/>
    <property type="evidence" value="ECO:0007669"/>
    <property type="project" value="TreeGrafter"/>
</dbReference>
<dbReference type="Gene3D" id="3.30.559.10">
    <property type="entry name" value="Chloramphenicol acetyltransferase-like domain"/>
    <property type="match status" value="1"/>
</dbReference>
<reference evidence="11" key="1">
    <citation type="submission" date="2020-05" db="EMBL/GenBank/DDBJ databases">
        <authorList>
            <person name="Chiriac C."/>
            <person name="Salcher M."/>
            <person name="Ghai R."/>
            <person name="Kavagutti S V."/>
        </authorList>
    </citation>
    <scope>NUCLEOTIDE SEQUENCE</scope>
</reference>
<evidence type="ECO:0000313" key="13">
    <source>
        <dbReference type="EMBL" id="CAB4990044.1"/>
    </source>
</evidence>
<dbReference type="UniPathway" id="UPA00282"/>
<dbReference type="EMBL" id="CAESGF010000024">
    <property type="protein sequence ID" value="CAB4365092.1"/>
    <property type="molecule type" value="Genomic_DNA"/>
</dbReference>
<dbReference type="InterPro" id="IPR023213">
    <property type="entry name" value="CAT-like_dom_sf"/>
</dbReference>
<evidence type="ECO:0000259" key="8">
    <source>
        <dbReference type="Pfam" id="PF06974"/>
    </source>
</evidence>
<comment type="catalytic activity">
    <reaction evidence="6">
        <text>an acyl-CoA + a 1,2-diacyl-sn-glycerol = a triacyl-sn-glycerol + CoA</text>
        <dbReference type="Rhea" id="RHEA:10868"/>
        <dbReference type="ChEBI" id="CHEBI:17815"/>
        <dbReference type="ChEBI" id="CHEBI:57287"/>
        <dbReference type="ChEBI" id="CHEBI:58342"/>
        <dbReference type="ChEBI" id="CHEBI:64615"/>
        <dbReference type="EC" id="2.3.1.20"/>
    </reaction>
</comment>
<evidence type="ECO:0000313" key="9">
    <source>
        <dbReference type="EMBL" id="CAB4365092.1"/>
    </source>
</evidence>
<organism evidence="11">
    <name type="scientific">freshwater metagenome</name>
    <dbReference type="NCBI Taxonomy" id="449393"/>
    <lineage>
        <taxon>unclassified sequences</taxon>
        <taxon>metagenomes</taxon>
        <taxon>ecological metagenomes</taxon>
    </lineage>
</organism>
<dbReference type="Pfam" id="PF03007">
    <property type="entry name" value="WS_DGAT_cat"/>
    <property type="match status" value="1"/>
</dbReference>
<protein>
    <recommendedName>
        <fullName evidence="3">diacylglycerol O-acyltransferase</fullName>
        <ecNumber evidence="3">2.3.1.20</ecNumber>
    </recommendedName>
</protein>
<dbReference type="GO" id="GO:0071731">
    <property type="term" value="P:response to nitric oxide"/>
    <property type="evidence" value="ECO:0007669"/>
    <property type="project" value="TreeGrafter"/>
</dbReference>
<dbReference type="EMBL" id="CAFBMT010000020">
    <property type="protein sequence ID" value="CAB4948761.1"/>
    <property type="molecule type" value="Genomic_DNA"/>
</dbReference>
<keyword evidence="4" id="KW-0808">Transferase</keyword>
<sequence length="451" mass="49442">MPEAHYLSQTDTIMWTVEADPLLRSTILGVALLEGAPEWSRLRARMEEVTHHVQALREKVQPVPLHPTLLRWEPDPTFDLDFHLRHISLPAHSGMGELLDWVRTEAMGGFDLSRPLWEFTLVEGVGRQAAFVMKGHHVVTDGIGAVQLAAHLFDLEQYPPQPQLTERPVVRRPHPASLLRDVILHDVEGAVDLARHQLTSVIPTLLEAARHPQRTVGEIVETARSIGKVIAPSVTPKSHVMVGRVAMSNLRTLDIPINDLRDAAKQVGGTINDAFLAGIAAGLHRYHVHHDEDIDELRVAMPISLRKEHHQEGGNHITVMRFTLPMGAAPIGERIAAMRAALDGVRHERSLEHTGAIAGFLNLLPKGAIGAILKGVDFLASNVPGVPVPLWLEGHRVLRFYPFGPTAGAALNVTLMSYDGLCCIGVNADAAAIPDPDVLADCLREGFDELH</sequence>
<dbReference type="EC" id="2.3.1.20" evidence="3"/>
<dbReference type="EMBL" id="CAFBOL010000032">
    <property type="protein sequence ID" value="CAB4990044.1"/>
    <property type="molecule type" value="Genomic_DNA"/>
</dbReference>
<proteinExistence type="predicted"/>
<feature type="domain" description="O-acyltransferase WSD1-like N-terminal" evidence="7">
    <location>
        <begin position="9"/>
        <end position="274"/>
    </location>
</feature>
<evidence type="ECO:0000256" key="6">
    <source>
        <dbReference type="ARBA" id="ARBA00048109"/>
    </source>
</evidence>
<dbReference type="InterPro" id="IPR009721">
    <property type="entry name" value="O-acyltransferase_WSD1_C"/>
</dbReference>
<keyword evidence="5" id="KW-0012">Acyltransferase</keyword>
<accession>A0A6J6ZJ92</accession>
<dbReference type="Pfam" id="PF06974">
    <property type="entry name" value="WS_DGAT_C"/>
    <property type="match status" value="1"/>
</dbReference>
<dbReference type="GO" id="GO:0051701">
    <property type="term" value="P:biological process involved in interaction with host"/>
    <property type="evidence" value="ECO:0007669"/>
    <property type="project" value="TreeGrafter"/>
</dbReference>
<evidence type="ECO:0000256" key="3">
    <source>
        <dbReference type="ARBA" id="ARBA00013244"/>
    </source>
</evidence>
<feature type="domain" description="O-acyltransferase WSD1 C-terminal" evidence="8">
    <location>
        <begin position="314"/>
        <end position="450"/>
    </location>
</feature>
<evidence type="ECO:0000256" key="1">
    <source>
        <dbReference type="ARBA" id="ARBA00004771"/>
    </source>
</evidence>
<dbReference type="EMBL" id="CAEZYF010000022">
    <property type="protein sequence ID" value="CAB4738295.1"/>
    <property type="molecule type" value="Genomic_DNA"/>
</dbReference>
<evidence type="ECO:0000313" key="10">
    <source>
        <dbReference type="EMBL" id="CAB4738295.1"/>
    </source>
</evidence>
<dbReference type="PANTHER" id="PTHR31650">
    <property type="entry name" value="O-ACYLTRANSFERASE (WSD1-LIKE) FAMILY PROTEIN"/>
    <property type="match status" value="1"/>
</dbReference>
<dbReference type="SUPFAM" id="SSF52777">
    <property type="entry name" value="CoA-dependent acyltransferases"/>
    <property type="match status" value="1"/>
</dbReference>
<dbReference type="GO" id="GO:0004144">
    <property type="term" value="F:diacylglycerol O-acyltransferase activity"/>
    <property type="evidence" value="ECO:0007669"/>
    <property type="project" value="UniProtKB-EC"/>
</dbReference>
<evidence type="ECO:0000256" key="2">
    <source>
        <dbReference type="ARBA" id="ARBA00005189"/>
    </source>
</evidence>
<comment type="pathway">
    <text evidence="1">Glycerolipid metabolism; triacylglycerol biosynthesis.</text>
</comment>
<dbReference type="AlphaFoldDB" id="A0A6J6ZJ92"/>